<name>A0A074ZNH2_AURSE</name>
<dbReference type="Proteomes" id="UP000030641">
    <property type="component" value="Unassembled WGS sequence"/>
</dbReference>
<dbReference type="OrthoDB" id="3438983at2759"/>
<dbReference type="EMBL" id="KL584750">
    <property type="protein sequence ID" value="KEQ99906.1"/>
    <property type="molecule type" value="Genomic_DNA"/>
</dbReference>
<dbReference type="AlphaFoldDB" id="A0A074ZNH2"/>
<dbReference type="GeneID" id="25365420"/>
<accession>A0A074ZNH2</accession>
<sequence length="350" mass="39520">MVGENAGKKSDEDGFVVVDHKGKGTYAGVTKPPSPRRSARSAQAKIGPKKVMPGDNHEARPKASRTSDYSHDKYSLSGLLPRKTPEGFNRDLRFLYDHSKDANDPRRSKLVAYRADREPKHFFPGQLIQAAHSTASTVFFGGTKIVQLNFVEPHVEAPVHSKRRPMVVLWKTQAGLVCLPILSLKSRPWGADSEHWKEYVSITSDDDYAWVGSYAKWAGRPLLAEYNPEPKAAAPLTGRLWINITNPITIGYLEEIDSQMGALQGDSYDRLMCALDHTERQLKEAAYVEWNEHYEPGNTEVWPGKPDDKEDSVQKRATRMHNREWVFVDGVEETSGWKWIKRVDPSNVPI</sequence>
<organism evidence="2 3">
    <name type="scientific">Aureobasidium subglaciale (strain EXF-2481)</name>
    <name type="common">Aureobasidium pullulans var. subglaciale</name>
    <dbReference type="NCBI Taxonomy" id="1043005"/>
    <lineage>
        <taxon>Eukaryota</taxon>
        <taxon>Fungi</taxon>
        <taxon>Dikarya</taxon>
        <taxon>Ascomycota</taxon>
        <taxon>Pezizomycotina</taxon>
        <taxon>Dothideomycetes</taxon>
        <taxon>Dothideomycetidae</taxon>
        <taxon>Dothideales</taxon>
        <taxon>Saccotheciaceae</taxon>
        <taxon>Aureobasidium</taxon>
    </lineage>
</organism>
<feature type="region of interest" description="Disordered" evidence="1">
    <location>
        <begin position="1"/>
        <end position="76"/>
    </location>
</feature>
<dbReference type="InParanoid" id="A0A074ZNH2"/>
<gene>
    <name evidence="2" type="ORF">AUEXF2481DRAFT_35830</name>
</gene>
<evidence type="ECO:0000256" key="1">
    <source>
        <dbReference type="SAM" id="MobiDB-lite"/>
    </source>
</evidence>
<reference evidence="2 3" key="1">
    <citation type="journal article" date="2014" name="BMC Genomics">
        <title>Genome sequencing of four Aureobasidium pullulans varieties: biotechnological potential, stress tolerance, and description of new species.</title>
        <authorList>
            <person name="Gostin Ar C."/>
            <person name="Ohm R.A."/>
            <person name="Kogej T."/>
            <person name="Sonjak S."/>
            <person name="Turk M."/>
            <person name="Zajc J."/>
            <person name="Zalar P."/>
            <person name="Grube M."/>
            <person name="Sun H."/>
            <person name="Han J."/>
            <person name="Sharma A."/>
            <person name="Chiniquy J."/>
            <person name="Ngan C.Y."/>
            <person name="Lipzen A."/>
            <person name="Barry K."/>
            <person name="Grigoriev I.V."/>
            <person name="Gunde-Cimerman N."/>
        </authorList>
    </citation>
    <scope>NUCLEOTIDE SEQUENCE [LARGE SCALE GENOMIC DNA]</scope>
    <source>
        <strain evidence="2 3">EXF-2481</strain>
    </source>
</reference>
<dbReference type="HOGENOM" id="CLU_844617_0_0_1"/>
<evidence type="ECO:0000313" key="3">
    <source>
        <dbReference type="Proteomes" id="UP000030641"/>
    </source>
</evidence>
<evidence type="ECO:0000313" key="2">
    <source>
        <dbReference type="EMBL" id="KEQ99906.1"/>
    </source>
</evidence>
<protein>
    <submittedName>
        <fullName evidence="2">Uncharacterized protein</fullName>
    </submittedName>
</protein>
<feature type="compositionally biased region" description="Basic and acidic residues" evidence="1">
    <location>
        <begin position="1"/>
        <end position="22"/>
    </location>
</feature>
<proteinExistence type="predicted"/>
<keyword evidence="3" id="KW-1185">Reference proteome</keyword>
<dbReference type="RefSeq" id="XP_013348211.1">
    <property type="nucleotide sequence ID" value="XM_013492757.1"/>
</dbReference>